<comment type="similarity">
    <text evidence="1 3">Belongs to the type-B carboxylesterase/lipase family.</text>
</comment>
<dbReference type="EMBL" id="JMQI01000002">
    <property type="protein sequence ID" value="KDN24072.1"/>
    <property type="molecule type" value="Genomic_DNA"/>
</dbReference>
<dbReference type="ESTHER" id="9pseu-a0a066udx7">
    <property type="family name" value="Carb_B_Bacteria"/>
</dbReference>
<dbReference type="InterPro" id="IPR029058">
    <property type="entry name" value="AB_hydrolase_fold"/>
</dbReference>
<dbReference type="PANTHER" id="PTHR11559">
    <property type="entry name" value="CARBOXYLESTERASE"/>
    <property type="match status" value="1"/>
</dbReference>
<feature type="domain" description="Carboxylesterase type B" evidence="4">
    <location>
        <begin position="5"/>
        <end position="469"/>
    </location>
</feature>
<evidence type="ECO:0000313" key="5">
    <source>
        <dbReference type="EMBL" id="KDN24072.1"/>
    </source>
</evidence>
<evidence type="ECO:0000313" key="6">
    <source>
        <dbReference type="Proteomes" id="UP000027345"/>
    </source>
</evidence>
<proteinExistence type="inferred from homology"/>
<evidence type="ECO:0000256" key="1">
    <source>
        <dbReference type="ARBA" id="ARBA00005964"/>
    </source>
</evidence>
<sequence>MASVPTVTTELGALVGLAGDGVRVWRGIPYARPPVGELRWKAPRPPSLSGGVHVATEYGPHAMQSPDPMNPSAVCDEDCLYLNVCTPEGPAPAGGWPVLFWLHGGGYRVGHGEQLGDGEEFARAGIVVVTINYRLGSLGFLHLGGIFGESEADAGVCGFLDQVEALKWVRRNIAAFGGDPARITLYGVSAGAKSVGNLMGSPLGAGLFAQAISSSGGADHVATPEAGTALARRLLDEVGCRDIAALRSLPAKEFVEAQERILSGFQALWLWRPTLHPRVLPEVPIEPIRRGSAAGIPLLVGCNSNEGSTYAMMLGEEIATAPASEVLTDILGEEGASHLLETYLRRVPDLKAARIAAMGDERYGIPTQRLADAQSAHAPVYRYRIDIAAPGVPEQLDGGHGTETTMAWKTPLPLFAEATQVNPKRERAAVLIHRAWVRFIRDGVADADGPDWPPYGPELRPVLVFREDTDLVLDPRADERKAWGDTEWASGTWFPVP</sequence>
<evidence type="ECO:0000256" key="3">
    <source>
        <dbReference type="RuleBase" id="RU361235"/>
    </source>
</evidence>
<keyword evidence="6" id="KW-1185">Reference proteome</keyword>
<name>A0A066UDX7_9PSEU</name>
<dbReference type="SUPFAM" id="SSF53474">
    <property type="entry name" value="alpha/beta-Hydrolases"/>
    <property type="match status" value="1"/>
</dbReference>
<dbReference type="InterPro" id="IPR050309">
    <property type="entry name" value="Type-B_Carboxylest/Lipase"/>
</dbReference>
<dbReference type="InterPro" id="IPR002018">
    <property type="entry name" value="CarbesteraseB"/>
</dbReference>
<dbReference type="STRING" id="287986.DV20_01405"/>
<evidence type="ECO:0000259" key="4">
    <source>
        <dbReference type="Pfam" id="PF00135"/>
    </source>
</evidence>
<dbReference type="RefSeq" id="WP_043775557.1">
    <property type="nucleotide sequence ID" value="NZ_JMQI01000002.1"/>
</dbReference>
<dbReference type="Pfam" id="PF00135">
    <property type="entry name" value="COesterase"/>
    <property type="match status" value="1"/>
</dbReference>
<organism evidence="5 6">
    <name type="scientific">Amycolatopsis rifamycinica</name>
    <dbReference type="NCBI Taxonomy" id="287986"/>
    <lineage>
        <taxon>Bacteria</taxon>
        <taxon>Bacillati</taxon>
        <taxon>Actinomycetota</taxon>
        <taxon>Actinomycetes</taxon>
        <taxon>Pseudonocardiales</taxon>
        <taxon>Pseudonocardiaceae</taxon>
        <taxon>Amycolatopsis</taxon>
    </lineage>
</organism>
<dbReference type="Proteomes" id="UP000027345">
    <property type="component" value="Unassembled WGS sequence"/>
</dbReference>
<dbReference type="AlphaFoldDB" id="A0A066UDX7"/>
<protein>
    <recommendedName>
        <fullName evidence="3">Carboxylic ester hydrolase</fullName>
        <ecNumber evidence="3">3.1.1.-</ecNumber>
    </recommendedName>
</protein>
<dbReference type="OrthoDB" id="4308422at2"/>
<dbReference type="Gene3D" id="3.40.50.1820">
    <property type="entry name" value="alpha/beta hydrolase"/>
    <property type="match status" value="1"/>
</dbReference>
<keyword evidence="2 3" id="KW-0378">Hydrolase</keyword>
<dbReference type="eggNOG" id="COG2272">
    <property type="taxonomic scope" value="Bacteria"/>
</dbReference>
<dbReference type="EC" id="3.1.1.-" evidence="3"/>
<dbReference type="InterPro" id="IPR019826">
    <property type="entry name" value="Carboxylesterase_B_AS"/>
</dbReference>
<evidence type="ECO:0000256" key="2">
    <source>
        <dbReference type="ARBA" id="ARBA00022801"/>
    </source>
</evidence>
<accession>A0A066UDX7</accession>
<dbReference type="PROSITE" id="PS00122">
    <property type="entry name" value="CARBOXYLESTERASE_B_1"/>
    <property type="match status" value="1"/>
</dbReference>
<comment type="caution">
    <text evidence="5">The sequence shown here is derived from an EMBL/GenBank/DDBJ whole genome shotgun (WGS) entry which is preliminary data.</text>
</comment>
<dbReference type="GO" id="GO:0016787">
    <property type="term" value="F:hydrolase activity"/>
    <property type="evidence" value="ECO:0007669"/>
    <property type="project" value="UniProtKB-KW"/>
</dbReference>
<gene>
    <name evidence="5" type="ORF">DV20_01405</name>
</gene>
<reference evidence="5 6" key="1">
    <citation type="submission" date="2014-05" db="EMBL/GenBank/DDBJ databases">
        <title>Draft genome sequence of Amycolatopsis rifamycinica DSM 46095.</title>
        <authorList>
            <person name="Lal R."/>
            <person name="Saxena A."/>
            <person name="Kumari R."/>
            <person name="Mukherjee U."/>
            <person name="Singh P."/>
            <person name="Sangwan N."/>
            <person name="Mahato N.K."/>
        </authorList>
    </citation>
    <scope>NUCLEOTIDE SEQUENCE [LARGE SCALE GENOMIC DNA]</scope>
    <source>
        <strain evidence="5 6">DSM 46095</strain>
    </source>
</reference>